<dbReference type="EMBL" id="MGJP01000002">
    <property type="protein sequence ID" value="OGN10767.1"/>
    <property type="molecule type" value="Genomic_DNA"/>
</dbReference>
<sequence>MNKTIIVISIIIVGIAGLMWWGRSIQKPTGADTGAQGVLTATEKFYDFGTISMKNGNVTKDFVVTNPTDKDVFVPTLVTSCMCTKAFMVEPDGTTKGPFGMPSMGYVPPVNETIKAGESRTIRIVYNPNAHGPAGVGPIDRFAILTDKSGGKLQFEIKALVTP</sequence>
<dbReference type="Gene3D" id="2.60.40.10">
    <property type="entry name" value="Immunoglobulins"/>
    <property type="match status" value="1"/>
</dbReference>
<evidence type="ECO:0008006" key="4">
    <source>
        <dbReference type="Google" id="ProtNLM"/>
    </source>
</evidence>
<dbReference type="InterPro" id="IPR013783">
    <property type="entry name" value="Ig-like_fold"/>
</dbReference>
<name>A0A1F8FCA6_9BACT</name>
<keyword evidence="1" id="KW-0812">Transmembrane</keyword>
<gene>
    <name evidence="2" type="ORF">A3J46_01960</name>
</gene>
<organism evidence="2 3">
    <name type="scientific">Candidatus Yanofskybacteria bacterium RIFCSPHIGHO2_02_FULL_41_11</name>
    <dbReference type="NCBI Taxonomy" id="1802675"/>
    <lineage>
        <taxon>Bacteria</taxon>
        <taxon>Candidatus Yanofskyibacteriota</taxon>
    </lineage>
</organism>
<proteinExistence type="predicted"/>
<keyword evidence="1" id="KW-0472">Membrane</keyword>
<accession>A0A1F8FCA6</accession>
<evidence type="ECO:0000313" key="3">
    <source>
        <dbReference type="Proteomes" id="UP000177167"/>
    </source>
</evidence>
<dbReference type="Proteomes" id="UP000177167">
    <property type="component" value="Unassembled WGS sequence"/>
</dbReference>
<keyword evidence="1" id="KW-1133">Transmembrane helix</keyword>
<evidence type="ECO:0000313" key="2">
    <source>
        <dbReference type="EMBL" id="OGN10767.1"/>
    </source>
</evidence>
<protein>
    <recommendedName>
        <fullName evidence="4">DUF1573 domain-containing protein</fullName>
    </recommendedName>
</protein>
<feature type="transmembrane region" description="Helical" evidence="1">
    <location>
        <begin position="6"/>
        <end position="22"/>
    </location>
</feature>
<comment type="caution">
    <text evidence="2">The sequence shown here is derived from an EMBL/GenBank/DDBJ whole genome shotgun (WGS) entry which is preliminary data.</text>
</comment>
<evidence type="ECO:0000256" key="1">
    <source>
        <dbReference type="SAM" id="Phobius"/>
    </source>
</evidence>
<dbReference type="AlphaFoldDB" id="A0A1F8FCA6"/>
<reference evidence="2 3" key="1">
    <citation type="journal article" date="2016" name="Nat. Commun.">
        <title>Thousands of microbial genomes shed light on interconnected biogeochemical processes in an aquifer system.</title>
        <authorList>
            <person name="Anantharaman K."/>
            <person name="Brown C.T."/>
            <person name="Hug L.A."/>
            <person name="Sharon I."/>
            <person name="Castelle C.J."/>
            <person name="Probst A.J."/>
            <person name="Thomas B.C."/>
            <person name="Singh A."/>
            <person name="Wilkins M.J."/>
            <person name="Karaoz U."/>
            <person name="Brodie E.L."/>
            <person name="Williams K.H."/>
            <person name="Hubbard S.S."/>
            <person name="Banfield J.F."/>
        </authorList>
    </citation>
    <scope>NUCLEOTIDE SEQUENCE [LARGE SCALE GENOMIC DNA]</scope>
</reference>